<evidence type="ECO:0000313" key="2">
    <source>
        <dbReference type="EMBL" id="EFW89486.1"/>
    </source>
</evidence>
<evidence type="ECO:0000259" key="1">
    <source>
        <dbReference type="Pfam" id="PF00534"/>
    </source>
</evidence>
<proteinExistence type="predicted"/>
<comment type="caution">
    <text evidence="2">The sequence shown here is derived from an EMBL/GenBank/DDBJ whole genome shotgun (WGS) entry which is preliminary data.</text>
</comment>
<sequence length="378" mass="42961">MLKKRSKIIVVGAENFGRGGRSVISWNLTEPLSDKFQIDFLSRHAVADYSYFDKMAVRHAEIQVSDVKTRNPILKPLKKFISQNKILSLNEYEIAHLNVDTPLEALRLVLQAKFAGIPNIIVHGHTANFELLKDWQHKLKFMFAQQLLKRMELTRLACSQEAASFLYGNSQNVTIIKNGIRITDFVFSDGKRQMVRKQLQIKPSTLVIGTIGRLSPPKNPLFILDILQALKDKGVNFHFIWIGDGELFESVQQDARKRNLHSFISFLGNRTDTPDLLSAMDVFLLPSLYEGFGIVNIEAQASGLPCLVSNIIPKNVKVLDRLYFKSLDDPAIKWADKLLEIASQENRIVNVSHFKKMGFDIKSNSEELGQIYSHILKL</sequence>
<dbReference type="GO" id="GO:0016757">
    <property type="term" value="F:glycosyltransferase activity"/>
    <property type="evidence" value="ECO:0007669"/>
    <property type="project" value="UniProtKB-KW"/>
</dbReference>
<name>E8JMU6_STREI</name>
<dbReference type="PANTHER" id="PTHR45947:SF3">
    <property type="entry name" value="SULFOQUINOVOSYL TRANSFERASE SQD2"/>
    <property type="match status" value="1"/>
</dbReference>
<dbReference type="AlphaFoldDB" id="E8JMU6"/>
<dbReference type="SUPFAM" id="SSF53756">
    <property type="entry name" value="UDP-Glycosyltransferase/glycogen phosphorylase"/>
    <property type="match status" value="1"/>
</dbReference>
<dbReference type="InterPro" id="IPR001296">
    <property type="entry name" value="Glyco_trans_1"/>
</dbReference>
<reference evidence="2 3" key="1">
    <citation type="submission" date="2010-12" db="EMBL/GenBank/DDBJ databases">
        <authorList>
            <person name="Muzny D."/>
            <person name="Qin X."/>
            <person name="Deng J."/>
            <person name="Jiang H."/>
            <person name="Liu Y."/>
            <person name="Qu J."/>
            <person name="Song X.-Z."/>
            <person name="Zhang L."/>
            <person name="Thornton R."/>
            <person name="Coyle M."/>
            <person name="Francisco L."/>
            <person name="Jackson L."/>
            <person name="Javaid M."/>
            <person name="Korchina V."/>
            <person name="Kovar C."/>
            <person name="Mata R."/>
            <person name="Mathew T."/>
            <person name="Ngo R."/>
            <person name="Nguyen L."/>
            <person name="Nguyen N."/>
            <person name="Okwuonu G."/>
            <person name="Ongeri F."/>
            <person name="Pham C."/>
            <person name="Simmons D."/>
            <person name="Wilczek-Boney K."/>
            <person name="Hale W."/>
            <person name="Jakkamsetti A."/>
            <person name="Pham P."/>
            <person name="Ruth R."/>
            <person name="San Lucas F."/>
            <person name="Warren J."/>
            <person name="Zhang J."/>
            <person name="Zhao Z."/>
            <person name="Zhou C."/>
            <person name="Zhu D."/>
            <person name="Lee S."/>
            <person name="Bess C."/>
            <person name="Blankenburg K."/>
            <person name="Forbes L."/>
            <person name="Fu Q."/>
            <person name="Gubbala S."/>
            <person name="Hirani K."/>
            <person name="Jayaseelan J.C."/>
            <person name="Lara F."/>
            <person name="Munidasa M."/>
            <person name="Palculict T."/>
            <person name="Patil S."/>
            <person name="Pu L.-L."/>
            <person name="Saada N."/>
            <person name="Tang L."/>
            <person name="Weissenberger G."/>
            <person name="Zhu Y."/>
            <person name="Hemphill L."/>
            <person name="Shang Y."/>
            <person name="Youmans B."/>
            <person name="Ayvaz T."/>
            <person name="Ross M."/>
            <person name="Santibanez J."/>
            <person name="Aqrawi P."/>
            <person name="Gross S."/>
            <person name="Joshi V."/>
            <person name="Fowler G."/>
            <person name="Nazareth L."/>
            <person name="Reid J."/>
            <person name="Worley K."/>
            <person name="Petrosino J."/>
            <person name="Highlander S."/>
            <person name="Gibbs R."/>
        </authorList>
    </citation>
    <scope>NUCLEOTIDE SEQUENCE [LARGE SCALE GENOMIC DNA]</scope>
    <source>
        <strain evidence="2 3">ATCC 9812</strain>
    </source>
</reference>
<organism evidence="2 3">
    <name type="scientific">Streptococcus equinus ATCC 9812</name>
    <dbReference type="NCBI Taxonomy" id="525379"/>
    <lineage>
        <taxon>Bacteria</taxon>
        <taxon>Bacillati</taxon>
        <taxon>Bacillota</taxon>
        <taxon>Bacilli</taxon>
        <taxon>Lactobacillales</taxon>
        <taxon>Streptococcaceae</taxon>
        <taxon>Streptococcus</taxon>
    </lineage>
</organism>
<dbReference type="EMBL" id="AEVB01000008">
    <property type="protein sequence ID" value="EFW89486.1"/>
    <property type="molecule type" value="Genomic_DNA"/>
</dbReference>
<dbReference type="Pfam" id="PF00534">
    <property type="entry name" value="Glycos_transf_1"/>
    <property type="match status" value="1"/>
</dbReference>
<gene>
    <name evidence="2" type="ORF">HMPREF0819_0319</name>
</gene>
<dbReference type="eggNOG" id="COG0438">
    <property type="taxonomic scope" value="Bacteria"/>
</dbReference>
<keyword evidence="2" id="KW-0328">Glycosyltransferase</keyword>
<feature type="domain" description="Glycosyl transferase family 1" evidence="1">
    <location>
        <begin position="195"/>
        <end position="318"/>
    </location>
</feature>
<dbReference type="PANTHER" id="PTHR45947">
    <property type="entry name" value="SULFOQUINOVOSYL TRANSFERASE SQD2"/>
    <property type="match status" value="1"/>
</dbReference>
<accession>E8JMU6</accession>
<dbReference type="HOGENOM" id="CLU_009583_33_1_9"/>
<keyword evidence="2" id="KW-0808">Transferase</keyword>
<dbReference type="RefSeq" id="WP_004231363.1">
    <property type="nucleotide sequence ID" value="NZ_GL698429.1"/>
</dbReference>
<dbReference type="Proteomes" id="UP000005699">
    <property type="component" value="Unassembled WGS sequence"/>
</dbReference>
<dbReference type="EC" id="2.4.-.-" evidence="2"/>
<dbReference type="InterPro" id="IPR050194">
    <property type="entry name" value="Glycosyltransferase_grp1"/>
</dbReference>
<protein>
    <submittedName>
        <fullName evidence="2">Glycosyltransferase, group 1 family protein</fullName>
        <ecNumber evidence="2">2.4.-.-</ecNumber>
    </submittedName>
</protein>
<evidence type="ECO:0000313" key="3">
    <source>
        <dbReference type="Proteomes" id="UP000005699"/>
    </source>
</evidence>
<dbReference type="Gene3D" id="3.40.50.2000">
    <property type="entry name" value="Glycogen Phosphorylase B"/>
    <property type="match status" value="2"/>
</dbReference>